<dbReference type="SUPFAM" id="SSF48179">
    <property type="entry name" value="6-phosphogluconate dehydrogenase C-terminal domain-like"/>
    <property type="match status" value="1"/>
</dbReference>
<sequence length="306" mass="33735">MKNLKKFVGSNCLSFQKSFILKNQPVIAVLFPGDMGTQIAKALIQHHFKVITAGEGRSVRTLENIRNSGIIDTHSLQETVEQADVILSLTSPEGSMKVAESVVSCLTMTSNRPIYVDLNSNTPALASSIEKLFLPVDIPFVNGAVMGASKDIPDHAVLVVSGVLRHWFISVFDSVFRIKDAGEKTEAASAYKLLFSMVNKGMNALFFETMTAAAHFGILDELNESLEEFLPGTYQDLIKTTPTYPQHISRRIDEMKGLADMLKDENLPYLIASGTAQTFERVSQSGIFENENPEGVVETLQNFKKL</sequence>
<dbReference type="InterPro" id="IPR008927">
    <property type="entry name" value="6-PGluconate_DH-like_C_sf"/>
</dbReference>
<keyword evidence="4" id="KW-1185">Reference proteome</keyword>
<dbReference type="Gene3D" id="1.10.1040.10">
    <property type="entry name" value="N-(1-d-carboxylethyl)-l-norvaline Dehydrogenase, domain 2"/>
    <property type="match status" value="1"/>
</dbReference>
<dbReference type="InterPro" id="IPR013328">
    <property type="entry name" value="6PGD_dom2"/>
</dbReference>
<proteinExistence type="predicted"/>
<name>A0ABR4UP29_9FLAO</name>
<dbReference type="EMBL" id="JPRI01000003">
    <property type="protein sequence ID" value="KFF26597.1"/>
    <property type="molecule type" value="Genomic_DNA"/>
</dbReference>
<evidence type="ECO:0008006" key="5">
    <source>
        <dbReference type="Google" id="ProtNLM"/>
    </source>
</evidence>
<gene>
    <name evidence="3" type="ORF">IW16_12200</name>
</gene>
<dbReference type="Pfam" id="PF03446">
    <property type="entry name" value="NAD_binding_2"/>
    <property type="match status" value="1"/>
</dbReference>
<comment type="caution">
    <text evidence="3">The sequence shown here is derived from an EMBL/GenBank/DDBJ whole genome shotgun (WGS) entry which is preliminary data.</text>
</comment>
<evidence type="ECO:0000259" key="2">
    <source>
        <dbReference type="Pfam" id="PF09130"/>
    </source>
</evidence>
<dbReference type="Gene3D" id="3.40.50.720">
    <property type="entry name" value="NAD(P)-binding Rossmann-like Domain"/>
    <property type="match status" value="1"/>
</dbReference>
<dbReference type="InterPro" id="IPR015814">
    <property type="entry name" value="Pgluconate_DH_NAD-bd_C"/>
</dbReference>
<dbReference type="InterPro" id="IPR036291">
    <property type="entry name" value="NAD(P)-bd_dom_sf"/>
</dbReference>
<dbReference type="InterPro" id="IPR006115">
    <property type="entry name" value="6PGDH_NADP-bd"/>
</dbReference>
<dbReference type="Proteomes" id="UP000028719">
    <property type="component" value="Unassembled WGS sequence"/>
</dbReference>
<feature type="domain" description="6-phosphogluconate dehydrogenase NADP-binding" evidence="1">
    <location>
        <begin position="33"/>
        <end position="151"/>
    </location>
</feature>
<evidence type="ECO:0000313" key="3">
    <source>
        <dbReference type="EMBL" id="KFF26597.1"/>
    </source>
</evidence>
<evidence type="ECO:0000313" key="4">
    <source>
        <dbReference type="Proteomes" id="UP000028719"/>
    </source>
</evidence>
<organism evidence="3 4">
    <name type="scientific">Chryseobacterium vrystaatense</name>
    <dbReference type="NCBI Taxonomy" id="307480"/>
    <lineage>
        <taxon>Bacteria</taxon>
        <taxon>Pseudomonadati</taxon>
        <taxon>Bacteroidota</taxon>
        <taxon>Flavobacteriia</taxon>
        <taxon>Flavobacteriales</taxon>
        <taxon>Weeksellaceae</taxon>
        <taxon>Chryseobacterium group</taxon>
        <taxon>Chryseobacterium</taxon>
    </lineage>
</organism>
<accession>A0ABR4UP29</accession>
<dbReference type="SUPFAM" id="SSF51735">
    <property type="entry name" value="NAD(P)-binding Rossmann-fold domains"/>
    <property type="match status" value="1"/>
</dbReference>
<reference evidence="3 4" key="1">
    <citation type="submission" date="2014-07" db="EMBL/GenBank/DDBJ databases">
        <title>Genome of Chryseobacterium vrystaatense LMG 22846.</title>
        <authorList>
            <person name="Pipes S.E."/>
            <person name="Stropko S.J."/>
            <person name="Newman J.D."/>
        </authorList>
    </citation>
    <scope>NUCLEOTIDE SEQUENCE [LARGE SCALE GENOMIC DNA]</scope>
    <source>
        <strain evidence="3 4">LMG 22846</strain>
    </source>
</reference>
<feature type="domain" description="Phosphogluconate dehydrogenase NAD-binding putative C-terminal" evidence="2">
    <location>
        <begin position="213"/>
        <end position="282"/>
    </location>
</feature>
<dbReference type="Pfam" id="PF09130">
    <property type="entry name" value="DUF1932"/>
    <property type="match status" value="1"/>
</dbReference>
<protein>
    <recommendedName>
        <fullName evidence="5">3-hydroxyisobutyrate dehydrogenase</fullName>
    </recommendedName>
</protein>
<evidence type="ECO:0000259" key="1">
    <source>
        <dbReference type="Pfam" id="PF03446"/>
    </source>
</evidence>